<dbReference type="RefSeq" id="WP_351077895.1">
    <property type="nucleotide sequence ID" value="NZ_JBEOZG010000003.1"/>
</dbReference>
<evidence type="ECO:0000313" key="1">
    <source>
        <dbReference type="EMBL" id="MFF4522606.1"/>
    </source>
</evidence>
<name>A0ABW6UGP6_9ACTN</name>
<keyword evidence="2" id="KW-1185">Reference proteome</keyword>
<gene>
    <name evidence="1" type="ORF">ACFY1D_14380</name>
</gene>
<dbReference type="Proteomes" id="UP001602058">
    <property type="component" value="Unassembled WGS sequence"/>
</dbReference>
<protein>
    <submittedName>
        <fullName evidence="1">Uncharacterized protein</fullName>
    </submittedName>
</protein>
<evidence type="ECO:0000313" key="2">
    <source>
        <dbReference type="Proteomes" id="UP001602058"/>
    </source>
</evidence>
<reference evidence="1 2" key="1">
    <citation type="submission" date="2024-10" db="EMBL/GenBank/DDBJ databases">
        <title>The Natural Products Discovery Center: Release of the First 8490 Sequenced Strains for Exploring Actinobacteria Biosynthetic Diversity.</title>
        <authorList>
            <person name="Kalkreuter E."/>
            <person name="Kautsar S.A."/>
            <person name="Yang D."/>
            <person name="Bader C.D."/>
            <person name="Teijaro C.N."/>
            <person name="Fluegel L."/>
            <person name="Davis C.M."/>
            <person name="Simpson J.R."/>
            <person name="Lauterbach L."/>
            <person name="Steele A.D."/>
            <person name="Gui C."/>
            <person name="Meng S."/>
            <person name="Li G."/>
            <person name="Viehrig K."/>
            <person name="Ye F."/>
            <person name="Su P."/>
            <person name="Kiefer A.F."/>
            <person name="Nichols A."/>
            <person name="Cepeda A.J."/>
            <person name="Yan W."/>
            <person name="Fan B."/>
            <person name="Jiang Y."/>
            <person name="Adhikari A."/>
            <person name="Zheng C.-J."/>
            <person name="Schuster L."/>
            <person name="Cowan T.M."/>
            <person name="Smanski M.J."/>
            <person name="Chevrette M.G."/>
            <person name="De Carvalho L.P.S."/>
            <person name="Shen B."/>
        </authorList>
    </citation>
    <scope>NUCLEOTIDE SEQUENCE [LARGE SCALE GENOMIC DNA]</scope>
    <source>
        <strain evidence="1 2">NPDC001390</strain>
    </source>
</reference>
<proteinExistence type="predicted"/>
<accession>A0ABW6UGP6</accession>
<dbReference type="EMBL" id="JBIAWJ010000006">
    <property type="protein sequence ID" value="MFF4522606.1"/>
    <property type="molecule type" value="Genomic_DNA"/>
</dbReference>
<organism evidence="1 2">
    <name type="scientific">Streptomyces bluensis</name>
    <dbReference type="NCBI Taxonomy" id="33897"/>
    <lineage>
        <taxon>Bacteria</taxon>
        <taxon>Bacillati</taxon>
        <taxon>Actinomycetota</taxon>
        <taxon>Actinomycetes</taxon>
        <taxon>Kitasatosporales</taxon>
        <taxon>Streptomycetaceae</taxon>
        <taxon>Streptomyces</taxon>
    </lineage>
</organism>
<comment type="caution">
    <text evidence="1">The sequence shown here is derived from an EMBL/GenBank/DDBJ whole genome shotgun (WGS) entry which is preliminary data.</text>
</comment>
<sequence>MTLSISVALLHDQARNDPEGHDRHRRAFARLSRALRAENIRWEEPDTTALAVAHTFSGGIPYGYLTCLRRVFVLVGRGGPVSPAPRPDTEAWHRDLAAIDDETSLLASHLLCHADDAGYYIPVDFPDPLFLPPEAEVAGAGMVGSSQRLLAELSSMAPWLGTPASAESPGDDPVAPERSAWHQLRQACRASILGGHAIVFHRVGASFRRC</sequence>